<dbReference type="SUPFAM" id="SSF49503">
    <property type="entry name" value="Cupredoxins"/>
    <property type="match status" value="1"/>
</dbReference>
<dbReference type="GO" id="GO:0004129">
    <property type="term" value="F:cytochrome-c oxidase activity"/>
    <property type="evidence" value="ECO:0007669"/>
    <property type="project" value="UniProtKB-EC"/>
</dbReference>
<comment type="cofactor">
    <cofactor evidence="19">
        <name>Cu cation</name>
        <dbReference type="ChEBI" id="CHEBI:23378"/>
    </cofactor>
    <text evidence="19">Binds a copper A center.</text>
</comment>
<comment type="catalytic activity">
    <reaction evidence="16 19">
        <text>4 Fe(II)-[cytochrome c] + O2 + 8 H(+)(in) = 4 Fe(III)-[cytochrome c] + 2 H2O + 4 H(+)(out)</text>
        <dbReference type="Rhea" id="RHEA:11436"/>
        <dbReference type="Rhea" id="RHEA-COMP:10350"/>
        <dbReference type="Rhea" id="RHEA-COMP:14399"/>
        <dbReference type="ChEBI" id="CHEBI:15377"/>
        <dbReference type="ChEBI" id="CHEBI:15378"/>
        <dbReference type="ChEBI" id="CHEBI:15379"/>
        <dbReference type="ChEBI" id="CHEBI:29033"/>
        <dbReference type="ChEBI" id="CHEBI:29034"/>
        <dbReference type="EC" id="7.1.1.9"/>
    </reaction>
</comment>
<keyword evidence="14 20" id="KW-0472">Membrane</keyword>
<dbReference type="Pfam" id="PF13442">
    <property type="entry name" value="Cytochrome_CBB3"/>
    <property type="match status" value="1"/>
</dbReference>
<evidence type="ECO:0000256" key="19">
    <source>
        <dbReference type="RuleBase" id="RU004024"/>
    </source>
</evidence>
<evidence type="ECO:0000256" key="1">
    <source>
        <dbReference type="ARBA" id="ARBA00004141"/>
    </source>
</evidence>
<evidence type="ECO:0000259" key="23">
    <source>
        <dbReference type="PROSITE" id="PS51007"/>
    </source>
</evidence>
<evidence type="ECO:0000256" key="8">
    <source>
        <dbReference type="ARBA" id="ARBA00022723"/>
    </source>
</evidence>
<dbReference type="Pfam" id="PF00116">
    <property type="entry name" value="COX2"/>
    <property type="match status" value="1"/>
</dbReference>
<dbReference type="GO" id="GO:0020037">
    <property type="term" value="F:heme binding"/>
    <property type="evidence" value="ECO:0007669"/>
    <property type="project" value="InterPro"/>
</dbReference>
<comment type="subcellular location">
    <subcellularLocation>
        <location evidence="18">Cell membrane</location>
        <topology evidence="18">Multi-pass membrane protein</topology>
    </subcellularLocation>
    <subcellularLocation>
        <location evidence="1">Membrane</location>
        <topology evidence="1">Multi-pass membrane protein</topology>
    </subcellularLocation>
    <subcellularLocation>
        <location evidence="2">Periplasm</location>
    </subcellularLocation>
</comment>
<dbReference type="InterPro" id="IPR036257">
    <property type="entry name" value="Cyt_c_oxidase_su2_TM_sf"/>
</dbReference>
<dbReference type="NCBIfam" id="TIGR02866">
    <property type="entry name" value="CoxB"/>
    <property type="match status" value="1"/>
</dbReference>
<dbReference type="InterPro" id="IPR014222">
    <property type="entry name" value="Cyt_c_oxidase_su2"/>
</dbReference>
<feature type="domain" description="Cytochrome oxidase subunit II transmembrane region profile" evidence="22">
    <location>
        <begin position="23"/>
        <end position="118"/>
    </location>
</feature>
<evidence type="ECO:0000256" key="14">
    <source>
        <dbReference type="ARBA" id="ARBA00023136"/>
    </source>
</evidence>
<dbReference type="Gene3D" id="2.60.40.420">
    <property type="entry name" value="Cupredoxins - blue copper proteins"/>
    <property type="match status" value="1"/>
</dbReference>
<dbReference type="EMBL" id="LN906597">
    <property type="protein sequence ID" value="CUT17015.1"/>
    <property type="molecule type" value="Genomic_DNA"/>
</dbReference>
<keyword evidence="4 18" id="KW-0813">Transport</keyword>
<dbReference type="PANTHER" id="PTHR22888:SF9">
    <property type="entry name" value="CYTOCHROME C OXIDASE SUBUNIT 2"/>
    <property type="match status" value="1"/>
</dbReference>
<feature type="transmembrane region" description="Helical" evidence="20">
    <location>
        <begin position="90"/>
        <end position="108"/>
    </location>
</feature>
<dbReference type="InterPro" id="IPR045187">
    <property type="entry name" value="CcO_II"/>
</dbReference>
<dbReference type="SUPFAM" id="SSF46626">
    <property type="entry name" value="Cytochrome c"/>
    <property type="match status" value="1"/>
</dbReference>
<dbReference type="Pfam" id="PF02790">
    <property type="entry name" value="COX2_TM"/>
    <property type="match status" value="1"/>
</dbReference>
<evidence type="ECO:0000256" key="12">
    <source>
        <dbReference type="ARBA" id="ARBA00023004"/>
    </source>
</evidence>
<dbReference type="GO" id="GO:0005507">
    <property type="term" value="F:copper ion binding"/>
    <property type="evidence" value="ECO:0007669"/>
    <property type="project" value="InterPro"/>
</dbReference>
<keyword evidence="6 18" id="KW-0679">Respiratory chain</keyword>
<reference evidence="25" key="1">
    <citation type="submission" date="2015-11" db="EMBL/GenBank/DDBJ databases">
        <authorList>
            <person name="Seth-Smith H.M.B."/>
        </authorList>
    </citation>
    <scope>NUCLEOTIDE SEQUENCE [LARGE SCALE GENOMIC DNA]</scope>
    <source>
        <strain evidence="25">2013Ark11</strain>
    </source>
</reference>
<dbReference type="STRING" id="1561003.Ark11_0156"/>
<organism evidence="24 25">
    <name type="scientific">Candidatus Ichthyocystis hellenicum</name>
    <dbReference type="NCBI Taxonomy" id="1561003"/>
    <lineage>
        <taxon>Bacteria</taxon>
        <taxon>Pseudomonadati</taxon>
        <taxon>Pseudomonadota</taxon>
        <taxon>Betaproteobacteria</taxon>
        <taxon>Burkholderiales</taxon>
        <taxon>Candidatus Ichthyocystis</taxon>
    </lineage>
</organism>
<keyword evidence="8 17" id="KW-0479">Metal-binding</keyword>
<evidence type="ECO:0000313" key="24">
    <source>
        <dbReference type="EMBL" id="CUT17015.1"/>
    </source>
</evidence>
<dbReference type="InterPro" id="IPR011759">
    <property type="entry name" value="Cyt_c_oxidase_su2_TM_dom"/>
</dbReference>
<keyword evidence="9" id="KW-1278">Translocase</keyword>
<dbReference type="PATRIC" id="fig|1561003.3.peg.156"/>
<evidence type="ECO:0000259" key="22">
    <source>
        <dbReference type="PROSITE" id="PS50999"/>
    </source>
</evidence>
<name>A0A0S4LZP1_9BURK</name>
<evidence type="ECO:0000256" key="5">
    <source>
        <dbReference type="ARBA" id="ARBA00022617"/>
    </source>
</evidence>
<gene>
    <name evidence="24" type="primary">coxB</name>
    <name evidence="24" type="ORF">Ark11_0156</name>
</gene>
<evidence type="ECO:0000256" key="7">
    <source>
        <dbReference type="ARBA" id="ARBA00022692"/>
    </source>
</evidence>
<evidence type="ECO:0000256" key="4">
    <source>
        <dbReference type="ARBA" id="ARBA00022448"/>
    </source>
</evidence>
<feature type="domain" description="Cytochrome c" evidence="23">
    <location>
        <begin position="279"/>
        <end position="356"/>
    </location>
</feature>
<dbReference type="PROSITE" id="PS50857">
    <property type="entry name" value="COX2_CUA"/>
    <property type="match status" value="1"/>
</dbReference>
<accession>A0A0S4LZP1</accession>
<evidence type="ECO:0000256" key="18">
    <source>
        <dbReference type="RuleBase" id="RU000456"/>
    </source>
</evidence>
<evidence type="ECO:0000256" key="13">
    <source>
        <dbReference type="ARBA" id="ARBA00023008"/>
    </source>
</evidence>
<comment type="function">
    <text evidence="15 19">Subunits I and II form the functional core of the enzyme complex. Electrons originating in cytochrome c are transferred via heme a and Cu(A) to the binuclear center formed by heme a3 and Cu(B).</text>
</comment>
<keyword evidence="25" id="KW-1185">Reference proteome</keyword>
<feature type="transmembrane region" description="Helical" evidence="20">
    <location>
        <begin position="47"/>
        <end position="69"/>
    </location>
</feature>
<proteinExistence type="inferred from homology"/>
<evidence type="ECO:0000256" key="16">
    <source>
        <dbReference type="ARBA" id="ARBA00047816"/>
    </source>
</evidence>
<evidence type="ECO:0000256" key="2">
    <source>
        <dbReference type="ARBA" id="ARBA00004418"/>
    </source>
</evidence>
<dbReference type="InterPro" id="IPR036909">
    <property type="entry name" value="Cyt_c-like_dom_sf"/>
</dbReference>
<keyword evidence="11 20" id="KW-1133">Transmembrane helix</keyword>
<evidence type="ECO:0000313" key="25">
    <source>
        <dbReference type="Proteomes" id="UP000198651"/>
    </source>
</evidence>
<evidence type="ECO:0000256" key="10">
    <source>
        <dbReference type="ARBA" id="ARBA00022982"/>
    </source>
</evidence>
<dbReference type="InterPro" id="IPR008972">
    <property type="entry name" value="Cupredoxin"/>
</dbReference>
<dbReference type="GO" id="GO:0042597">
    <property type="term" value="C:periplasmic space"/>
    <property type="evidence" value="ECO:0007669"/>
    <property type="project" value="UniProtKB-SubCell"/>
</dbReference>
<dbReference type="PROSITE" id="PS00078">
    <property type="entry name" value="COX2"/>
    <property type="match status" value="1"/>
</dbReference>
<dbReference type="GO" id="GO:0042773">
    <property type="term" value="P:ATP synthesis coupled electron transport"/>
    <property type="evidence" value="ECO:0007669"/>
    <property type="project" value="TreeGrafter"/>
</dbReference>
<keyword evidence="12 17" id="KW-0408">Iron</keyword>
<evidence type="ECO:0000256" key="17">
    <source>
        <dbReference type="PROSITE-ProRule" id="PRU00433"/>
    </source>
</evidence>
<keyword evidence="7 18" id="KW-0812">Transmembrane</keyword>
<evidence type="ECO:0000256" key="20">
    <source>
        <dbReference type="SAM" id="Phobius"/>
    </source>
</evidence>
<dbReference type="SUPFAM" id="SSF81464">
    <property type="entry name" value="Cytochrome c oxidase subunit II-like, transmembrane region"/>
    <property type="match status" value="1"/>
</dbReference>
<evidence type="ECO:0000256" key="3">
    <source>
        <dbReference type="ARBA" id="ARBA00007866"/>
    </source>
</evidence>
<dbReference type="PROSITE" id="PS50999">
    <property type="entry name" value="COX2_TM"/>
    <property type="match status" value="1"/>
</dbReference>
<keyword evidence="5 17" id="KW-0349">Heme</keyword>
<evidence type="ECO:0000256" key="6">
    <source>
        <dbReference type="ARBA" id="ARBA00022660"/>
    </source>
</evidence>
<dbReference type="RefSeq" id="WP_242641360.1">
    <property type="nucleotide sequence ID" value="NZ_FLSL01000087.1"/>
</dbReference>
<protein>
    <recommendedName>
        <fullName evidence="19">Cytochrome c oxidase subunit 2</fullName>
        <ecNumber evidence="19">7.1.1.9</ecNumber>
    </recommendedName>
</protein>
<dbReference type="InterPro" id="IPR001505">
    <property type="entry name" value="Copper_CuA"/>
</dbReference>
<dbReference type="InterPro" id="IPR009056">
    <property type="entry name" value="Cyt_c-like_dom"/>
</dbReference>
<evidence type="ECO:0000256" key="15">
    <source>
        <dbReference type="ARBA" id="ARBA00024688"/>
    </source>
</evidence>
<dbReference type="AlphaFoldDB" id="A0A0S4LZP1"/>
<dbReference type="Gene3D" id="1.10.287.90">
    <property type="match status" value="1"/>
</dbReference>
<evidence type="ECO:0000259" key="21">
    <source>
        <dbReference type="PROSITE" id="PS50857"/>
    </source>
</evidence>
<keyword evidence="13 19" id="KW-0186">Copper</keyword>
<comment type="similarity">
    <text evidence="3 18">Belongs to the cytochrome c oxidase subunit 2 family.</text>
</comment>
<evidence type="ECO:0000256" key="9">
    <source>
        <dbReference type="ARBA" id="ARBA00022967"/>
    </source>
</evidence>
<dbReference type="GO" id="GO:0016491">
    <property type="term" value="F:oxidoreductase activity"/>
    <property type="evidence" value="ECO:0007669"/>
    <property type="project" value="InterPro"/>
</dbReference>
<dbReference type="EC" id="7.1.1.9" evidence="19"/>
<dbReference type="Proteomes" id="UP000198651">
    <property type="component" value="Chromosome I"/>
</dbReference>
<keyword evidence="10 18" id="KW-0249">Electron transport</keyword>
<dbReference type="PRINTS" id="PR01166">
    <property type="entry name" value="CYCOXIDASEII"/>
</dbReference>
<evidence type="ECO:0000256" key="11">
    <source>
        <dbReference type="ARBA" id="ARBA00022989"/>
    </source>
</evidence>
<dbReference type="PANTHER" id="PTHR22888">
    <property type="entry name" value="CYTOCHROME C OXIDASE, SUBUNIT II"/>
    <property type="match status" value="1"/>
</dbReference>
<dbReference type="GO" id="GO:0005886">
    <property type="term" value="C:plasma membrane"/>
    <property type="evidence" value="ECO:0007669"/>
    <property type="project" value="UniProtKB-SubCell"/>
</dbReference>
<feature type="domain" description="Cytochrome oxidase subunit II copper A binding" evidence="21">
    <location>
        <begin position="119"/>
        <end position="260"/>
    </location>
</feature>
<sequence length="377" mass="42216">MLNRWMRIFGLVFFSFFAQCGFCSSSWHMDLQEPVTSVARQQYHLHVLTMVIILVIFIVVFGMLFWVVFAYRSSRGHKPSRFKHSNVLELIWTVIPLVIVVYIAYSATQTVIDMRDTSNPDITIKVTGYQWKWGLDYLSGQGSGISFLSTLSTPYDQVLDDKLVKNPYYLLEVDHPLVVPVHKKIRILTTSADVVHAWYVPALGVKQDAIPGLLRDAWFQVDKEGIYRGGCSVLCGRNHAFMPIEVHAVSQADYDKWVKGTLGAMTPKEDLNKKYTKDELMLKGKEMYQACVACHHENGKGVPGAFPALDGSPVATGPVNVHIHQVLFGKAAMPAFGSVLTDTEIAAVVTYERNSWSNHTGDLVQPSEVHALRLKGA</sequence>
<dbReference type="InterPro" id="IPR002429">
    <property type="entry name" value="CcO_II-like_C"/>
</dbReference>
<dbReference type="PROSITE" id="PS51007">
    <property type="entry name" value="CYTC"/>
    <property type="match status" value="1"/>
</dbReference>
<dbReference type="Gene3D" id="1.10.760.10">
    <property type="entry name" value="Cytochrome c-like domain"/>
    <property type="match status" value="1"/>
</dbReference>